<dbReference type="Proteomes" id="UP001055153">
    <property type="component" value="Unassembled WGS sequence"/>
</dbReference>
<accession>A0ABQ4SI35</accession>
<evidence type="ECO:0000313" key="2">
    <source>
        <dbReference type="EMBL" id="GJE01400.1"/>
    </source>
</evidence>
<proteinExistence type="predicted"/>
<evidence type="ECO:0000313" key="3">
    <source>
        <dbReference type="Proteomes" id="UP001055153"/>
    </source>
</evidence>
<sequence length="48" mass="4800">MTPSTVRTETAARTDAALPGAHSFTAALCGFLGSTAATTVVMVLLSAM</sequence>
<reference evidence="2" key="1">
    <citation type="journal article" date="2021" name="Front. Microbiol.">
        <title>Comprehensive Comparative Genomics and Phenotyping of Methylobacterium Species.</title>
        <authorList>
            <person name="Alessa O."/>
            <person name="Ogura Y."/>
            <person name="Fujitani Y."/>
            <person name="Takami H."/>
            <person name="Hayashi T."/>
            <person name="Sahin N."/>
            <person name="Tani A."/>
        </authorList>
    </citation>
    <scope>NUCLEOTIDE SEQUENCE</scope>
    <source>
        <strain evidence="2">DSM 17168</strain>
    </source>
</reference>
<keyword evidence="1" id="KW-0472">Membrane</keyword>
<keyword evidence="1" id="KW-1133">Transmembrane helix</keyword>
<reference evidence="2" key="2">
    <citation type="submission" date="2021-08" db="EMBL/GenBank/DDBJ databases">
        <authorList>
            <person name="Tani A."/>
            <person name="Ola A."/>
            <person name="Ogura Y."/>
            <person name="Katsura K."/>
            <person name="Hayashi T."/>
        </authorList>
    </citation>
    <scope>NUCLEOTIDE SEQUENCE</scope>
    <source>
        <strain evidence="2">DSM 17168</strain>
    </source>
</reference>
<protein>
    <submittedName>
        <fullName evidence="2">Uncharacterized protein</fullName>
    </submittedName>
</protein>
<feature type="transmembrane region" description="Helical" evidence="1">
    <location>
        <begin position="24"/>
        <end position="45"/>
    </location>
</feature>
<keyword evidence="1" id="KW-0812">Transmembrane</keyword>
<evidence type="ECO:0000256" key="1">
    <source>
        <dbReference type="SAM" id="Phobius"/>
    </source>
</evidence>
<comment type="caution">
    <text evidence="2">The sequence shown here is derived from an EMBL/GenBank/DDBJ whole genome shotgun (WGS) entry which is preliminary data.</text>
</comment>
<name>A0ABQ4SI35_9HYPH</name>
<dbReference type="RefSeq" id="WP_238236297.1">
    <property type="nucleotide sequence ID" value="NZ_BPQQ01000037.1"/>
</dbReference>
<gene>
    <name evidence="2" type="ORF">GMJLKIPL_3330</name>
</gene>
<dbReference type="EMBL" id="BPQQ01000037">
    <property type="protein sequence ID" value="GJE01400.1"/>
    <property type="molecule type" value="Genomic_DNA"/>
</dbReference>
<keyword evidence="3" id="KW-1185">Reference proteome</keyword>
<organism evidence="2 3">
    <name type="scientific">Methylobacterium isbiliense</name>
    <dbReference type="NCBI Taxonomy" id="315478"/>
    <lineage>
        <taxon>Bacteria</taxon>
        <taxon>Pseudomonadati</taxon>
        <taxon>Pseudomonadota</taxon>
        <taxon>Alphaproteobacteria</taxon>
        <taxon>Hyphomicrobiales</taxon>
        <taxon>Methylobacteriaceae</taxon>
        <taxon>Methylobacterium</taxon>
    </lineage>
</organism>